<sequence>MSYLLTLGWPWFAAACALGALAGYVTTSRAKDAPAAPGWNVIAIAVTLGAGAAASWLGLLDGRAALTMDVSLIAALAYLVGLPVGAALKTTQDAPAYAGKRPIVVLRGATRDVYESTVAPSPEPQDEQDAQDEIVATAQPATQRSVEPALEAAASAAKALNEKAAQMRAPSGKMAPGAPPAALPAPRNGAADDLAKIKGVGPKSVEKLHALGVFHYDQIAGWSDDNIKWIEASIGAAGRVKRNGWIEQAQALSGGASADRNADAA</sequence>
<dbReference type="RefSeq" id="WP_123175832.1">
    <property type="nucleotide sequence ID" value="NZ_QWDD01000001.1"/>
</dbReference>
<accession>A0A3M9XSM7</accession>
<evidence type="ECO:0000256" key="1">
    <source>
        <dbReference type="SAM" id="Phobius"/>
    </source>
</evidence>
<gene>
    <name evidence="2" type="ORF">D1O30_09930</name>
</gene>
<feature type="transmembrane region" description="Helical" evidence="1">
    <location>
        <begin position="40"/>
        <end position="59"/>
    </location>
</feature>
<comment type="caution">
    <text evidence="2">The sequence shown here is derived from an EMBL/GenBank/DDBJ whole genome shotgun (WGS) entry which is preliminary data.</text>
</comment>
<keyword evidence="3" id="KW-1185">Reference proteome</keyword>
<evidence type="ECO:0000313" key="3">
    <source>
        <dbReference type="Proteomes" id="UP000268623"/>
    </source>
</evidence>
<evidence type="ECO:0000313" key="2">
    <source>
        <dbReference type="EMBL" id="RNJ49870.1"/>
    </source>
</evidence>
<keyword evidence="1" id="KW-0472">Membrane</keyword>
<reference evidence="2 3" key="1">
    <citation type="submission" date="2018-08" db="EMBL/GenBank/DDBJ databases">
        <title>Genome sequence of Methylocystis hirsuta CSC1, a methanotroph able to accumulate PHAs.</title>
        <authorList>
            <person name="Bordel S."/>
            <person name="Rodriguez E."/>
            <person name="Gancedo J."/>
            <person name="Munoz R."/>
        </authorList>
    </citation>
    <scope>NUCLEOTIDE SEQUENCE [LARGE SCALE GENOMIC DNA]</scope>
    <source>
        <strain evidence="2 3">CSC1</strain>
    </source>
</reference>
<dbReference type="OrthoDB" id="9807941at2"/>
<keyword evidence="1" id="KW-0812">Transmembrane</keyword>
<protein>
    <recommendedName>
        <fullName evidence="4">NADH-quinone oxidoreductase subunit E</fullName>
    </recommendedName>
</protein>
<feature type="transmembrane region" description="Helical" evidence="1">
    <location>
        <begin position="66"/>
        <end position="88"/>
    </location>
</feature>
<dbReference type="Gene3D" id="1.10.150.20">
    <property type="entry name" value="5' to 3' exonuclease, C-terminal subdomain"/>
    <property type="match status" value="1"/>
</dbReference>
<dbReference type="AlphaFoldDB" id="A0A3M9XSM7"/>
<proteinExistence type="predicted"/>
<evidence type="ECO:0008006" key="4">
    <source>
        <dbReference type="Google" id="ProtNLM"/>
    </source>
</evidence>
<dbReference type="Proteomes" id="UP000268623">
    <property type="component" value="Unassembled WGS sequence"/>
</dbReference>
<dbReference type="EMBL" id="QWDD01000001">
    <property type="protein sequence ID" value="RNJ49870.1"/>
    <property type="molecule type" value="Genomic_DNA"/>
</dbReference>
<name>A0A3M9XSM7_9HYPH</name>
<organism evidence="2 3">
    <name type="scientific">Methylocystis hirsuta</name>
    <dbReference type="NCBI Taxonomy" id="369798"/>
    <lineage>
        <taxon>Bacteria</taxon>
        <taxon>Pseudomonadati</taxon>
        <taxon>Pseudomonadota</taxon>
        <taxon>Alphaproteobacteria</taxon>
        <taxon>Hyphomicrobiales</taxon>
        <taxon>Methylocystaceae</taxon>
        <taxon>Methylocystis</taxon>
    </lineage>
</organism>
<keyword evidence="1" id="KW-1133">Transmembrane helix</keyword>